<dbReference type="PANTHER" id="PTHR30557:SF1">
    <property type="entry name" value="PHOSPHOMETHYLPYRIMIDINE SYNTHASE, CHLOROPLASTIC"/>
    <property type="match status" value="1"/>
</dbReference>
<dbReference type="SFLD" id="SFLDG01114">
    <property type="entry name" value="phosphomethylpyrimidine_syntha"/>
    <property type="match status" value="1"/>
</dbReference>
<keyword evidence="8 10" id="KW-0456">Lyase</keyword>
<dbReference type="GO" id="GO:0005829">
    <property type="term" value="C:cytosol"/>
    <property type="evidence" value="ECO:0007669"/>
    <property type="project" value="TreeGrafter"/>
</dbReference>
<evidence type="ECO:0000256" key="9">
    <source>
        <dbReference type="NCBIfam" id="TIGR00190"/>
    </source>
</evidence>
<dbReference type="NCBIfam" id="NF009895">
    <property type="entry name" value="PRK13352.1"/>
    <property type="match status" value="1"/>
</dbReference>
<keyword evidence="11" id="KW-1185">Reference proteome</keyword>
<dbReference type="AlphaFoldDB" id="A0A841GRH3"/>
<dbReference type="Pfam" id="PF01964">
    <property type="entry name" value="ThiC_Rad_SAM"/>
    <property type="match status" value="1"/>
</dbReference>
<protein>
    <recommendedName>
        <fullName evidence="9">Phosphomethylpyrimidine synthase</fullName>
        <ecNumber evidence="9">4.1.99.17</ecNumber>
    </recommendedName>
</protein>
<dbReference type="PANTHER" id="PTHR30557">
    <property type="entry name" value="THIAMINE BIOSYNTHESIS PROTEIN THIC"/>
    <property type="match status" value="1"/>
</dbReference>
<dbReference type="SFLD" id="SFLDF00407">
    <property type="entry name" value="phosphomethylpyrimidine_syntha"/>
    <property type="match status" value="1"/>
</dbReference>
<evidence type="ECO:0000256" key="7">
    <source>
        <dbReference type="ARBA" id="ARBA00023014"/>
    </source>
</evidence>
<evidence type="ECO:0000256" key="5">
    <source>
        <dbReference type="ARBA" id="ARBA00022833"/>
    </source>
</evidence>
<dbReference type="Gene3D" id="3.20.20.540">
    <property type="entry name" value="Radical SAM ThiC family, central domain"/>
    <property type="match status" value="1"/>
</dbReference>
<dbReference type="SFLD" id="SFLDS00113">
    <property type="entry name" value="Radical_SAM_Phosphomethylpyrim"/>
    <property type="match status" value="1"/>
</dbReference>
<evidence type="ECO:0000256" key="4">
    <source>
        <dbReference type="ARBA" id="ARBA00022723"/>
    </source>
</evidence>
<keyword evidence="5" id="KW-0862">Zinc</keyword>
<evidence type="ECO:0000256" key="2">
    <source>
        <dbReference type="ARBA" id="ARBA00022485"/>
    </source>
</evidence>
<dbReference type="InterPro" id="IPR038521">
    <property type="entry name" value="ThiC/Bza_core_dom"/>
</dbReference>
<dbReference type="RefSeq" id="WP_184618410.1">
    <property type="nucleotide sequence ID" value="NZ_JACHEX010000001.1"/>
</dbReference>
<organism evidence="10 11">
    <name type="scientific">Thermosipho japonicus</name>
    <dbReference type="NCBI Taxonomy" id="90323"/>
    <lineage>
        <taxon>Bacteria</taxon>
        <taxon>Thermotogati</taxon>
        <taxon>Thermotogota</taxon>
        <taxon>Thermotogae</taxon>
        <taxon>Thermotogales</taxon>
        <taxon>Fervidobacteriaceae</taxon>
        <taxon>Thermosipho</taxon>
    </lineage>
</organism>
<dbReference type="GO" id="GO:0009228">
    <property type="term" value="P:thiamine biosynthetic process"/>
    <property type="evidence" value="ECO:0007669"/>
    <property type="project" value="UniProtKB-UniRule"/>
</dbReference>
<comment type="caution">
    <text evidence="10">The sequence shown here is derived from an EMBL/GenBank/DDBJ whole genome shotgun (WGS) entry which is preliminary data.</text>
</comment>
<dbReference type="GO" id="GO:0046872">
    <property type="term" value="F:metal ion binding"/>
    <property type="evidence" value="ECO:0007669"/>
    <property type="project" value="UniProtKB-KW"/>
</dbReference>
<evidence type="ECO:0000256" key="1">
    <source>
        <dbReference type="ARBA" id="ARBA00001966"/>
    </source>
</evidence>
<evidence type="ECO:0000313" key="11">
    <source>
        <dbReference type="Proteomes" id="UP000555828"/>
    </source>
</evidence>
<dbReference type="InterPro" id="IPR002817">
    <property type="entry name" value="ThiC/BzaA/B"/>
</dbReference>
<dbReference type="Proteomes" id="UP000555828">
    <property type="component" value="Unassembled WGS sequence"/>
</dbReference>
<gene>
    <name evidence="10" type="ORF">HNP65_000052</name>
</gene>
<keyword evidence="4" id="KW-0479">Metal-binding</keyword>
<evidence type="ECO:0000256" key="8">
    <source>
        <dbReference type="ARBA" id="ARBA00023239"/>
    </source>
</evidence>
<dbReference type="GO" id="GO:0070284">
    <property type="term" value="F:phosphomethylpyrimidine synthase activity"/>
    <property type="evidence" value="ECO:0007669"/>
    <property type="project" value="UniProtKB-EC"/>
</dbReference>
<keyword evidence="6" id="KW-0408">Iron</keyword>
<name>A0A841GRH3_9BACT</name>
<keyword evidence="2" id="KW-0004">4Fe-4S</keyword>
<evidence type="ECO:0000313" key="10">
    <source>
        <dbReference type="EMBL" id="MBB6061630.1"/>
    </source>
</evidence>
<sequence>MTLIEKVKNGEKCSEIEKIAEHENVSIDNIREGLLNGKIVIPHNKNHTSLKKFMGIGKGLTVKVNANIGTSFGYDDFEYEIEKFNTAKAVGADSVMLLSTWGNLDEQREFIIKNSDIPVGTVPIYDAAVISYQEKKNVVDFSEKDFLKIFEKHAKQGVDFVTLHISITKDIVKKLKKSQRIMKIVSRGGSIIAGWIIKNNLENPFYKYFDEVLDIAREYDVTLSLGDSLRPGNLFDSLDRLQLEEWFIFEELVEMARKKNVQVMLEGPGHVPLDQIETTVNLMKKYGKNSPVFLLGPIVLDIAPGYDHITSAIGAAIAAKSGADFICYVTPSEHLSLPNVEDVKKGVIAAKIAAMAADFSRGKFVDENYKLAISRKNLDWQGIKDVSLDKEIVERYLNARPYSGKGCSMCGPFCALKVVEEYLEE</sequence>
<keyword evidence="7" id="KW-0411">Iron-sulfur</keyword>
<evidence type="ECO:0000256" key="6">
    <source>
        <dbReference type="ARBA" id="ARBA00023004"/>
    </source>
</evidence>
<dbReference type="EC" id="4.1.99.17" evidence="9"/>
<keyword evidence="3" id="KW-0949">S-adenosyl-L-methionine</keyword>
<evidence type="ECO:0000256" key="3">
    <source>
        <dbReference type="ARBA" id="ARBA00022691"/>
    </source>
</evidence>
<dbReference type="GO" id="GO:0051539">
    <property type="term" value="F:4 iron, 4 sulfur cluster binding"/>
    <property type="evidence" value="ECO:0007669"/>
    <property type="project" value="UniProtKB-KW"/>
</dbReference>
<dbReference type="EMBL" id="JACHEX010000001">
    <property type="protein sequence ID" value="MBB6061630.1"/>
    <property type="molecule type" value="Genomic_DNA"/>
</dbReference>
<comment type="cofactor">
    <cofactor evidence="1">
        <name>[4Fe-4S] cluster</name>
        <dbReference type="ChEBI" id="CHEBI:49883"/>
    </cofactor>
</comment>
<reference evidence="10 11" key="1">
    <citation type="submission" date="2020-08" db="EMBL/GenBank/DDBJ databases">
        <title>Genomic Encyclopedia of Type Strains, Phase IV (KMG-IV): sequencing the most valuable type-strain genomes for metagenomic binning, comparative biology and taxonomic classification.</title>
        <authorList>
            <person name="Goeker M."/>
        </authorList>
    </citation>
    <scope>NUCLEOTIDE SEQUENCE [LARGE SCALE GENOMIC DNA]</scope>
    <source>
        <strain evidence="10 11">DSM 13481</strain>
    </source>
</reference>
<proteinExistence type="predicted"/>
<accession>A0A841GRH3</accession>
<dbReference type="NCBIfam" id="TIGR00190">
    <property type="entry name" value="thiC"/>
    <property type="match status" value="1"/>
</dbReference>